<protein>
    <recommendedName>
        <fullName evidence="3">TIR domain-containing protein</fullName>
    </recommendedName>
</protein>
<organism evidence="1 2">
    <name type="scientific">Pedosphaera parvula (strain Ellin514)</name>
    <dbReference type="NCBI Taxonomy" id="320771"/>
    <lineage>
        <taxon>Bacteria</taxon>
        <taxon>Pseudomonadati</taxon>
        <taxon>Verrucomicrobiota</taxon>
        <taxon>Pedosphaerae</taxon>
        <taxon>Pedosphaerales</taxon>
        <taxon>Pedosphaeraceae</taxon>
        <taxon>Pedosphaera</taxon>
    </lineage>
</organism>
<proteinExistence type="predicted"/>
<dbReference type="Proteomes" id="UP000003688">
    <property type="component" value="Unassembled WGS sequence"/>
</dbReference>
<dbReference type="AlphaFoldDB" id="B9XB71"/>
<accession>B9XB71</accession>
<dbReference type="RefSeq" id="WP_007413069.1">
    <property type="nucleotide sequence ID" value="NZ_ABOX02000003.1"/>
</dbReference>
<dbReference type="EMBL" id="ABOX02000003">
    <property type="protein sequence ID" value="EEF62756.1"/>
    <property type="molecule type" value="Genomic_DNA"/>
</dbReference>
<evidence type="ECO:0000313" key="1">
    <source>
        <dbReference type="EMBL" id="EEF62756.1"/>
    </source>
</evidence>
<name>B9XB71_PEDPL</name>
<evidence type="ECO:0000313" key="2">
    <source>
        <dbReference type="Proteomes" id="UP000003688"/>
    </source>
</evidence>
<sequence length="180" mass="20127">MDDVARNIRGWELEGKLQHDCEIMVVYQDRATQQVASVLCDHLEHSLEPDLDLTFTWLSLAKLDVPHCMQGAIHAASSADLLIFSLSTDLPKSVEGLVQGSLQHRTKRNGAIIGLLGKHLPSAGIKPPVHQKFEALARQTGFQYWAPQSWNDLGEIPGSLDSFLRRAYEVTPLLEEILHR</sequence>
<evidence type="ECO:0008006" key="3">
    <source>
        <dbReference type="Google" id="ProtNLM"/>
    </source>
</evidence>
<gene>
    <name evidence="1" type="ORF">Cflav_PD5391</name>
</gene>
<keyword evidence="2" id="KW-1185">Reference proteome</keyword>
<comment type="caution">
    <text evidence="1">The sequence shown here is derived from an EMBL/GenBank/DDBJ whole genome shotgun (WGS) entry which is preliminary data.</text>
</comment>
<reference evidence="1 2" key="1">
    <citation type="journal article" date="2011" name="J. Bacteriol.">
        <title>Genome sequence of 'Pedosphaera parvula' Ellin514, an aerobic Verrucomicrobial isolate from pasture soil.</title>
        <authorList>
            <person name="Kant R."/>
            <person name="van Passel M.W."/>
            <person name="Sangwan P."/>
            <person name="Palva A."/>
            <person name="Lucas S."/>
            <person name="Copeland A."/>
            <person name="Lapidus A."/>
            <person name="Glavina Del Rio T."/>
            <person name="Dalin E."/>
            <person name="Tice H."/>
            <person name="Bruce D."/>
            <person name="Goodwin L."/>
            <person name="Pitluck S."/>
            <person name="Chertkov O."/>
            <person name="Larimer F.W."/>
            <person name="Land M.L."/>
            <person name="Hauser L."/>
            <person name="Brettin T.S."/>
            <person name="Detter J.C."/>
            <person name="Han S."/>
            <person name="de Vos W.M."/>
            <person name="Janssen P.H."/>
            <person name="Smidt H."/>
        </authorList>
    </citation>
    <scope>NUCLEOTIDE SEQUENCE [LARGE SCALE GENOMIC DNA]</scope>
    <source>
        <strain evidence="1 2">Ellin514</strain>
    </source>
</reference>